<comment type="similarity">
    <text evidence="1">Belongs to the HEBP family.</text>
</comment>
<evidence type="ECO:0008006" key="5">
    <source>
        <dbReference type="Google" id="ProtNLM"/>
    </source>
</evidence>
<accession>A0ABY8UT96</accession>
<dbReference type="InterPro" id="IPR011256">
    <property type="entry name" value="Reg_factor_effector_dom_sf"/>
</dbReference>
<keyword evidence="4" id="KW-1185">Reference proteome</keyword>
<dbReference type="Proteomes" id="UP001244341">
    <property type="component" value="Chromosome 15b"/>
</dbReference>
<dbReference type="EMBL" id="CP126222">
    <property type="protein sequence ID" value="WIA22773.1"/>
    <property type="molecule type" value="Genomic_DNA"/>
</dbReference>
<dbReference type="SUPFAM" id="SSF54427">
    <property type="entry name" value="NTF2-like"/>
    <property type="match status" value="1"/>
</dbReference>
<dbReference type="InterPro" id="IPR018790">
    <property type="entry name" value="DUF2358"/>
</dbReference>
<dbReference type="PANTHER" id="PTHR11220">
    <property type="entry name" value="HEME-BINDING PROTEIN-RELATED"/>
    <property type="match status" value="1"/>
</dbReference>
<name>A0ABY8UT96_TETOB</name>
<dbReference type="Pfam" id="PF10184">
    <property type="entry name" value="DUF2358"/>
    <property type="match status" value="1"/>
</dbReference>
<sequence>MQERMQFLKEDLSHLFDDQGVDASQYDDVVNFLDPITKYSNVQGYMFNIKMLKGVFDPLFELHDIKQTAEYEITTRWTMTMKFTPAQALGVSKWWSPVITFTGTSMYGFNPANGRLNRHIDTWDSVANQQFFSWEAFGDFWKQLLQTFTTPALESPKYTLLKRTAKFQVRQYQPFLVASTALDNLPQTTSSSSSSSSGDATLHGTGSSSSSSGSSSSGGGGGGINPASVGIKAFNALAGYIFGGNASSTKMAMTTPVFSSTNGTMDFVVSASAEQVSPASLPAPLDPAVQLQRRPGGIYAAAVFTGVATPRKCSEVSTQLLAALQEARLQPADSSSWMLARYNDPSVKPRFRRNEILVELRDFDMWG</sequence>
<organism evidence="3 4">
    <name type="scientific">Tetradesmus obliquus</name>
    <name type="common">Green alga</name>
    <name type="synonym">Acutodesmus obliquus</name>
    <dbReference type="NCBI Taxonomy" id="3088"/>
    <lineage>
        <taxon>Eukaryota</taxon>
        <taxon>Viridiplantae</taxon>
        <taxon>Chlorophyta</taxon>
        <taxon>core chlorophytes</taxon>
        <taxon>Chlorophyceae</taxon>
        <taxon>CS clade</taxon>
        <taxon>Sphaeropleales</taxon>
        <taxon>Scenedesmaceae</taxon>
        <taxon>Tetradesmus</taxon>
    </lineage>
</organism>
<gene>
    <name evidence="3" type="ORF">OEZ85_001171</name>
</gene>
<dbReference type="Pfam" id="PF04832">
    <property type="entry name" value="SOUL"/>
    <property type="match status" value="1"/>
</dbReference>
<dbReference type="InterPro" id="IPR032710">
    <property type="entry name" value="NTF2-like_dom_sf"/>
</dbReference>
<feature type="region of interest" description="Disordered" evidence="2">
    <location>
        <begin position="185"/>
        <end position="221"/>
    </location>
</feature>
<dbReference type="SUPFAM" id="SSF55136">
    <property type="entry name" value="Probable bacterial effector-binding domain"/>
    <property type="match status" value="2"/>
</dbReference>
<evidence type="ECO:0000313" key="4">
    <source>
        <dbReference type="Proteomes" id="UP001244341"/>
    </source>
</evidence>
<evidence type="ECO:0000256" key="1">
    <source>
        <dbReference type="ARBA" id="ARBA00009817"/>
    </source>
</evidence>
<proteinExistence type="inferred from homology"/>
<dbReference type="Gene3D" id="3.20.80.10">
    <property type="entry name" value="Regulatory factor, effector binding domain"/>
    <property type="match status" value="1"/>
</dbReference>
<evidence type="ECO:0000256" key="2">
    <source>
        <dbReference type="SAM" id="MobiDB-lite"/>
    </source>
</evidence>
<feature type="compositionally biased region" description="Low complexity" evidence="2">
    <location>
        <begin position="206"/>
        <end position="215"/>
    </location>
</feature>
<reference evidence="3 4" key="1">
    <citation type="submission" date="2023-05" db="EMBL/GenBank/DDBJ databases">
        <title>A 100% complete, gapless, phased diploid assembly of the Scenedesmus obliquus UTEX 3031 genome.</title>
        <authorList>
            <person name="Biondi T.C."/>
            <person name="Hanschen E.R."/>
            <person name="Kwon T."/>
            <person name="Eng W."/>
            <person name="Kruse C.P.S."/>
            <person name="Koehler S.I."/>
            <person name="Kunde Y."/>
            <person name="Gleasner C.D."/>
            <person name="You Mak K.T."/>
            <person name="Polle J."/>
            <person name="Hovde B.T."/>
            <person name="Starkenburg S.R."/>
        </authorList>
    </citation>
    <scope>NUCLEOTIDE SEQUENCE [LARGE SCALE GENOMIC DNA]</scope>
    <source>
        <strain evidence="3 4">DOE0152z</strain>
    </source>
</reference>
<dbReference type="InterPro" id="IPR006917">
    <property type="entry name" value="SOUL_heme-bd"/>
</dbReference>
<protein>
    <recommendedName>
        <fullName evidence="5">SOUL heme-binding protein</fullName>
    </recommendedName>
</protein>
<dbReference type="PANTHER" id="PTHR11220:SF50">
    <property type="entry name" value="SOUL HEME-BINDING FAMILY PROTEIN"/>
    <property type="match status" value="1"/>
</dbReference>
<evidence type="ECO:0000313" key="3">
    <source>
        <dbReference type="EMBL" id="WIA22773.1"/>
    </source>
</evidence>